<feature type="compositionally biased region" description="Polar residues" evidence="1">
    <location>
        <begin position="105"/>
        <end position="120"/>
    </location>
</feature>
<feature type="region of interest" description="Disordered" evidence="1">
    <location>
        <begin position="103"/>
        <end position="155"/>
    </location>
</feature>
<keyword evidence="3" id="KW-1185">Reference proteome</keyword>
<protein>
    <submittedName>
        <fullName evidence="2">Uncharacterized protein</fullName>
    </submittedName>
</protein>
<dbReference type="GeneID" id="13400160"/>
<dbReference type="HOGENOM" id="CLU_1696897_0_0_1"/>
<dbReference type="EMBL" id="CM001210">
    <property type="protein sequence ID" value="EGP82348.1"/>
    <property type="molecule type" value="Genomic_DNA"/>
</dbReference>
<accession>F9XQX1</accession>
<dbReference type="InParanoid" id="F9XQX1"/>
<dbReference type="VEuPathDB" id="FungiDB:ZTRI_15.49"/>
<sequence>MFRFSAQARGGEEKIVLVEAVSMQGNFVRLMCSRMSQEEVRVAGVVDAYEMAVVVVLRQSLRLEIPELRPVCRGDVPSRLLQRFEKPNFTRPRTPFDLTLHDLTPSRSRPHTSTILTPPRSSHLHDSHISTILTPLRSSHLPDSDTSPILTPPRF</sequence>
<organism evidence="2 3">
    <name type="scientific">Zymoseptoria tritici (strain CBS 115943 / IPO323)</name>
    <name type="common">Speckled leaf blotch fungus</name>
    <name type="synonym">Septoria tritici</name>
    <dbReference type="NCBI Taxonomy" id="336722"/>
    <lineage>
        <taxon>Eukaryota</taxon>
        <taxon>Fungi</taxon>
        <taxon>Dikarya</taxon>
        <taxon>Ascomycota</taxon>
        <taxon>Pezizomycotina</taxon>
        <taxon>Dothideomycetes</taxon>
        <taxon>Dothideomycetidae</taxon>
        <taxon>Mycosphaerellales</taxon>
        <taxon>Mycosphaerellaceae</taxon>
        <taxon>Zymoseptoria</taxon>
    </lineage>
</organism>
<proteinExistence type="predicted"/>
<name>F9XQX1_ZYMTI</name>
<dbReference type="Proteomes" id="UP000008062">
    <property type="component" value="Chromosome 15"/>
</dbReference>
<gene>
    <name evidence="2" type="ORF">MYCGRDRAFT_97659</name>
</gene>
<dbReference type="RefSeq" id="XP_003847372.1">
    <property type="nucleotide sequence ID" value="XM_003847324.1"/>
</dbReference>
<dbReference type="KEGG" id="ztr:MYCGRDRAFT_97659"/>
<reference evidence="2 3" key="1">
    <citation type="journal article" date="2011" name="PLoS Genet.">
        <title>Finished genome of the fungal wheat pathogen Mycosphaerella graminicola reveals dispensome structure, chromosome plasticity, and stealth pathogenesis.</title>
        <authorList>
            <person name="Goodwin S.B."/>
            <person name="Ben M'barek S."/>
            <person name="Dhillon B."/>
            <person name="Wittenberg A.H.J."/>
            <person name="Crane C.F."/>
            <person name="Hane J.K."/>
            <person name="Foster A.J."/>
            <person name="Van der Lee T.A.J."/>
            <person name="Grimwood J."/>
            <person name="Aerts A."/>
            <person name="Antoniw J."/>
            <person name="Bailey A."/>
            <person name="Bluhm B."/>
            <person name="Bowler J."/>
            <person name="Bristow J."/>
            <person name="van der Burgt A."/>
            <person name="Canto-Canche B."/>
            <person name="Churchill A.C.L."/>
            <person name="Conde-Ferraez L."/>
            <person name="Cools H.J."/>
            <person name="Coutinho P.M."/>
            <person name="Csukai M."/>
            <person name="Dehal P."/>
            <person name="De Wit P."/>
            <person name="Donzelli B."/>
            <person name="van de Geest H.C."/>
            <person name="van Ham R.C.H.J."/>
            <person name="Hammond-Kosack K.E."/>
            <person name="Henrissat B."/>
            <person name="Kilian A."/>
            <person name="Kobayashi A.K."/>
            <person name="Koopmann E."/>
            <person name="Kourmpetis Y."/>
            <person name="Kuzniar A."/>
            <person name="Lindquist E."/>
            <person name="Lombard V."/>
            <person name="Maliepaard C."/>
            <person name="Martins N."/>
            <person name="Mehrabi R."/>
            <person name="Nap J.P.H."/>
            <person name="Ponomarenko A."/>
            <person name="Rudd J.J."/>
            <person name="Salamov A."/>
            <person name="Schmutz J."/>
            <person name="Schouten H.J."/>
            <person name="Shapiro H."/>
            <person name="Stergiopoulos I."/>
            <person name="Torriani S.F.F."/>
            <person name="Tu H."/>
            <person name="de Vries R.P."/>
            <person name="Waalwijk C."/>
            <person name="Ware S.B."/>
            <person name="Wiebenga A."/>
            <person name="Zwiers L.-H."/>
            <person name="Oliver R.P."/>
            <person name="Grigoriev I.V."/>
            <person name="Kema G.H.J."/>
        </authorList>
    </citation>
    <scope>NUCLEOTIDE SEQUENCE [LARGE SCALE GENOMIC DNA]</scope>
    <source>
        <strain evidence="3">CBS 115943 / IPO323</strain>
    </source>
</reference>
<evidence type="ECO:0000313" key="2">
    <source>
        <dbReference type="EMBL" id="EGP82348.1"/>
    </source>
</evidence>
<evidence type="ECO:0000313" key="3">
    <source>
        <dbReference type="Proteomes" id="UP000008062"/>
    </source>
</evidence>
<evidence type="ECO:0000256" key="1">
    <source>
        <dbReference type="SAM" id="MobiDB-lite"/>
    </source>
</evidence>
<dbReference type="AlphaFoldDB" id="F9XQX1"/>